<dbReference type="EMBL" id="FNNZ01000067">
    <property type="protein sequence ID" value="SDX71038.1"/>
    <property type="molecule type" value="Genomic_DNA"/>
</dbReference>
<evidence type="ECO:0000256" key="4">
    <source>
        <dbReference type="ARBA" id="ARBA00022679"/>
    </source>
</evidence>
<dbReference type="InterPro" id="IPR036890">
    <property type="entry name" value="HATPase_C_sf"/>
</dbReference>
<dbReference type="CDD" id="cd00130">
    <property type="entry name" value="PAS"/>
    <property type="match status" value="2"/>
</dbReference>
<feature type="domain" description="Histidine kinase" evidence="7">
    <location>
        <begin position="375"/>
        <end position="590"/>
    </location>
</feature>
<organism evidence="10 11">
    <name type="scientific">Thiocapsa roseopersicina</name>
    <dbReference type="NCBI Taxonomy" id="1058"/>
    <lineage>
        <taxon>Bacteria</taxon>
        <taxon>Pseudomonadati</taxon>
        <taxon>Pseudomonadota</taxon>
        <taxon>Gammaproteobacteria</taxon>
        <taxon>Chromatiales</taxon>
        <taxon>Chromatiaceae</taxon>
        <taxon>Thiocapsa</taxon>
    </lineage>
</organism>
<dbReference type="InterPro" id="IPR001789">
    <property type="entry name" value="Sig_transdc_resp-reg_receiver"/>
</dbReference>
<dbReference type="GO" id="GO:0000155">
    <property type="term" value="F:phosphorelay sensor kinase activity"/>
    <property type="evidence" value="ECO:0007669"/>
    <property type="project" value="InterPro"/>
</dbReference>
<dbReference type="Gene3D" id="2.10.70.100">
    <property type="match status" value="1"/>
</dbReference>
<dbReference type="InterPro" id="IPR035965">
    <property type="entry name" value="PAS-like_dom_sf"/>
</dbReference>
<dbReference type="FunFam" id="3.30.565.10:FF:000006">
    <property type="entry name" value="Sensor histidine kinase WalK"/>
    <property type="match status" value="1"/>
</dbReference>
<dbReference type="InterPro" id="IPR001610">
    <property type="entry name" value="PAC"/>
</dbReference>
<dbReference type="Pfam" id="PF08447">
    <property type="entry name" value="PAS_3"/>
    <property type="match status" value="2"/>
</dbReference>
<dbReference type="Proteomes" id="UP000198816">
    <property type="component" value="Unassembled WGS sequence"/>
</dbReference>
<dbReference type="SUPFAM" id="SSF55785">
    <property type="entry name" value="PYP-like sensor domain (PAS domain)"/>
    <property type="match status" value="3"/>
</dbReference>
<dbReference type="EC" id="2.7.13.3" evidence="2"/>
<dbReference type="InterPro" id="IPR013655">
    <property type="entry name" value="PAS_fold_3"/>
</dbReference>
<name>A0A1H3DY94_THIRO</name>
<dbReference type="InterPro" id="IPR011006">
    <property type="entry name" value="CheY-like_superfamily"/>
</dbReference>
<dbReference type="PROSITE" id="PS50113">
    <property type="entry name" value="PAC"/>
    <property type="match status" value="2"/>
</dbReference>
<dbReference type="InterPro" id="IPR004358">
    <property type="entry name" value="Sig_transdc_His_kin-like_C"/>
</dbReference>
<dbReference type="CDD" id="cd17580">
    <property type="entry name" value="REC_2_DhkD-like"/>
    <property type="match status" value="1"/>
</dbReference>
<dbReference type="Pfam" id="PF00512">
    <property type="entry name" value="HisKA"/>
    <property type="match status" value="1"/>
</dbReference>
<evidence type="ECO:0000259" key="8">
    <source>
        <dbReference type="PROSITE" id="PS50110"/>
    </source>
</evidence>
<comment type="catalytic activity">
    <reaction evidence="1">
        <text>ATP + protein L-histidine = ADP + protein N-phospho-L-histidine.</text>
        <dbReference type="EC" id="2.7.13.3"/>
    </reaction>
</comment>
<dbReference type="InterPro" id="IPR036097">
    <property type="entry name" value="HisK_dim/P_sf"/>
</dbReference>
<evidence type="ECO:0000256" key="3">
    <source>
        <dbReference type="ARBA" id="ARBA00022553"/>
    </source>
</evidence>
<proteinExistence type="predicted"/>
<dbReference type="NCBIfam" id="TIGR00229">
    <property type="entry name" value="sensory_box"/>
    <property type="match status" value="2"/>
</dbReference>
<evidence type="ECO:0000256" key="5">
    <source>
        <dbReference type="ARBA" id="ARBA00022777"/>
    </source>
</evidence>
<accession>A0A1H3DY94</accession>
<dbReference type="SMART" id="SM00448">
    <property type="entry name" value="REC"/>
    <property type="match status" value="1"/>
</dbReference>
<dbReference type="PROSITE" id="PS50109">
    <property type="entry name" value="HIS_KIN"/>
    <property type="match status" value="1"/>
</dbReference>
<evidence type="ECO:0000256" key="2">
    <source>
        <dbReference type="ARBA" id="ARBA00012438"/>
    </source>
</evidence>
<dbReference type="PROSITE" id="PS50110">
    <property type="entry name" value="RESPONSE_REGULATORY"/>
    <property type="match status" value="1"/>
</dbReference>
<dbReference type="GO" id="GO:0005886">
    <property type="term" value="C:plasma membrane"/>
    <property type="evidence" value="ECO:0007669"/>
    <property type="project" value="UniProtKB-ARBA"/>
</dbReference>
<dbReference type="Gene3D" id="3.30.450.20">
    <property type="entry name" value="PAS domain"/>
    <property type="match status" value="3"/>
</dbReference>
<dbReference type="CDD" id="cd00082">
    <property type="entry name" value="HisKA"/>
    <property type="match status" value="1"/>
</dbReference>
<keyword evidence="3 6" id="KW-0597">Phosphoprotein</keyword>
<dbReference type="Pfam" id="PF02518">
    <property type="entry name" value="HATPase_c"/>
    <property type="match status" value="1"/>
</dbReference>
<keyword evidence="4" id="KW-0808">Transferase</keyword>
<dbReference type="Pfam" id="PF00072">
    <property type="entry name" value="Response_reg"/>
    <property type="match status" value="1"/>
</dbReference>
<dbReference type="InterPro" id="IPR000700">
    <property type="entry name" value="PAS-assoc_C"/>
</dbReference>
<dbReference type="Gene3D" id="3.40.50.2300">
    <property type="match status" value="1"/>
</dbReference>
<dbReference type="InterPro" id="IPR003594">
    <property type="entry name" value="HATPase_dom"/>
</dbReference>
<evidence type="ECO:0000313" key="10">
    <source>
        <dbReference type="EMBL" id="SDX71038.1"/>
    </source>
</evidence>
<reference evidence="11" key="1">
    <citation type="submission" date="2016-10" db="EMBL/GenBank/DDBJ databases">
        <authorList>
            <person name="Varghese N."/>
            <person name="Submissions S."/>
        </authorList>
    </citation>
    <scope>NUCLEOTIDE SEQUENCE [LARGE SCALE GENOMIC DNA]</scope>
    <source>
        <strain evidence="11">DSM 217</strain>
    </source>
</reference>
<keyword evidence="11" id="KW-1185">Reference proteome</keyword>
<dbReference type="InterPro" id="IPR005467">
    <property type="entry name" value="His_kinase_dom"/>
</dbReference>
<dbReference type="SMART" id="SM00387">
    <property type="entry name" value="HATPase_c"/>
    <property type="match status" value="1"/>
</dbReference>
<sequence>MFKHPEGGPPLSLIQVDDLRGKTHQGRWPYSAVGRTVRELVPGLDEHWFEIYGRVALTGEATRFQEHVTRLHRWYDVYAWRYGNPQNREVAVLFNDVTSRKLAEEALRRSERRLRMALDAAYTLAFEWDIPCNEVRRHHSRVAVAPETPEERPSSLEEFCAAVHPEDRERFLANLHAALAHPEQGYRAEFRLCEPDGRIVWVADRGYLECDGQGQPRRLIGLSQDITERKAAEEALRASELRYRTLVEATGAVTWSCPPSGRHVAPQPEWIRFTGQSAEQMLGTGWSEAVHPEDIAGAAQLWKDAVARGVAFVNEHRIRRHDGEWRWMRVHAVPIHDVRGEVVEWFGMNLDITERKRAEAALEEADRRKDAFLATLAHELRNPLAPMRTGLDLLQVLCGDAVACEEPLRIMDRQLRHLVHLVNDLLDVSRISRGMIALRTERLDLAEIIDAALQMSESGLRRGERRLAVDVPPEPLPVEGDRVRLVQVVSNLLNNAAKFTETGGRITLRVLRRGDRAEIRVQDDGRGIPRERLAEIFEMFSQSEPGQDAGLGIGLSIARSLVALHGGTVWAESDGPGRGAVFTVSLPLCNSLPAQPEPQEATDTDAIAKRRVLVVDDNRDIVESLRVLFTLLKAEVRVAYDGAEALRVCADWQPTHILMDLRMPVMDGYEAARRLRANHPDRAFRLVAITGWGQDEDRQRTREAGFDQYLVKPVGVAELKSILVS</sequence>
<dbReference type="CDD" id="cd00075">
    <property type="entry name" value="HATPase"/>
    <property type="match status" value="1"/>
</dbReference>
<dbReference type="STRING" id="1058.SAMN05421783_1671"/>
<dbReference type="FunFam" id="3.30.450.20:FF:000099">
    <property type="entry name" value="Sensory box sensor histidine kinase"/>
    <property type="match status" value="1"/>
</dbReference>
<dbReference type="PRINTS" id="PR00344">
    <property type="entry name" value="BCTRLSENSOR"/>
</dbReference>
<protein>
    <recommendedName>
        <fullName evidence="2">histidine kinase</fullName>
        <ecNumber evidence="2">2.7.13.3</ecNumber>
    </recommendedName>
</protein>
<dbReference type="SUPFAM" id="SSF47384">
    <property type="entry name" value="Homodimeric domain of signal transducing histidine kinase"/>
    <property type="match status" value="1"/>
</dbReference>
<dbReference type="SMART" id="SM00388">
    <property type="entry name" value="HisKA"/>
    <property type="match status" value="1"/>
</dbReference>
<feature type="domain" description="PAC" evidence="9">
    <location>
        <begin position="312"/>
        <end position="364"/>
    </location>
</feature>
<dbReference type="GO" id="GO:0009927">
    <property type="term" value="F:histidine phosphotransfer kinase activity"/>
    <property type="evidence" value="ECO:0007669"/>
    <property type="project" value="TreeGrafter"/>
</dbReference>
<dbReference type="InterPro" id="IPR000014">
    <property type="entry name" value="PAS"/>
</dbReference>
<evidence type="ECO:0000259" key="7">
    <source>
        <dbReference type="PROSITE" id="PS50109"/>
    </source>
</evidence>
<dbReference type="SUPFAM" id="SSF52172">
    <property type="entry name" value="CheY-like"/>
    <property type="match status" value="1"/>
</dbReference>
<evidence type="ECO:0000256" key="6">
    <source>
        <dbReference type="PROSITE-ProRule" id="PRU00169"/>
    </source>
</evidence>
<dbReference type="InterPro" id="IPR003661">
    <property type="entry name" value="HisK_dim/P_dom"/>
</dbReference>
<dbReference type="SMART" id="SM00086">
    <property type="entry name" value="PAC"/>
    <property type="match status" value="2"/>
</dbReference>
<evidence type="ECO:0000256" key="1">
    <source>
        <dbReference type="ARBA" id="ARBA00000085"/>
    </source>
</evidence>
<evidence type="ECO:0000259" key="9">
    <source>
        <dbReference type="PROSITE" id="PS50113"/>
    </source>
</evidence>
<dbReference type="SUPFAM" id="SSF55874">
    <property type="entry name" value="ATPase domain of HSP90 chaperone/DNA topoisomerase II/histidine kinase"/>
    <property type="match status" value="1"/>
</dbReference>
<keyword evidence="5" id="KW-0418">Kinase</keyword>
<dbReference type="PANTHER" id="PTHR43047:SF72">
    <property type="entry name" value="OSMOSENSING HISTIDINE PROTEIN KINASE SLN1"/>
    <property type="match status" value="1"/>
</dbReference>
<dbReference type="Gene3D" id="1.10.287.130">
    <property type="match status" value="1"/>
</dbReference>
<evidence type="ECO:0000313" key="11">
    <source>
        <dbReference type="Proteomes" id="UP000198816"/>
    </source>
</evidence>
<dbReference type="Gene3D" id="3.30.565.10">
    <property type="entry name" value="Histidine kinase-like ATPase, C-terminal domain"/>
    <property type="match status" value="1"/>
</dbReference>
<feature type="domain" description="Response regulatory" evidence="8">
    <location>
        <begin position="611"/>
        <end position="725"/>
    </location>
</feature>
<gene>
    <name evidence="10" type="ORF">SAMN05421783_1671</name>
</gene>
<dbReference type="PANTHER" id="PTHR43047">
    <property type="entry name" value="TWO-COMPONENT HISTIDINE PROTEIN KINASE"/>
    <property type="match status" value="1"/>
</dbReference>
<dbReference type="AlphaFoldDB" id="A0A1H3DY94"/>
<feature type="modified residue" description="4-aspartylphosphate" evidence="6">
    <location>
        <position position="660"/>
    </location>
</feature>
<feature type="domain" description="PAC" evidence="9">
    <location>
        <begin position="186"/>
        <end position="238"/>
    </location>
</feature>